<proteinExistence type="predicted"/>
<organism evidence="9 10">
    <name type="scientific">Hordeum vulgare subsp. vulgare</name>
    <name type="common">Domesticated barley</name>
    <dbReference type="NCBI Taxonomy" id="112509"/>
    <lineage>
        <taxon>Eukaryota</taxon>
        <taxon>Viridiplantae</taxon>
        <taxon>Streptophyta</taxon>
        <taxon>Embryophyta</taxon>
        <taxon>Tracheophyta</taxon>
        <taxon>Spermatophyta</taxon>
        <taxon>Magnoliopsida</taxon>
        <taxon>Liliopsida</taxon>
        <taxon>Poales</taxon>
        <taxon>Poaceae</taxon>
        <taxon>BOP clade</taxon>
        <taxon>Pooideae</taxon>
        <taxon>Triticodae</taxon>
        <taxon>Triticeae</taxon>
        <taxon>Hordeinae</taxon>
        <taxon>Hordeum</taxon>
    </lineage>
</organism>
<dbReference type="GO" id="GO:0008270">
    <property type="term" value="F:zinc ion binding"/>
    <property type="evidence" value="ECO:0007669"/>
    <property type="project" value="UniProtKB-KW"/>
</dbReference>
<dbReference type="PANTHER" id="PTHR46156:SF1">
    <property type="entry name" value="ZINC FINGER CCCH DOMAIN-CONTAINING PROTEIN 3"/>
    <property type="match status" value="1"/>
</dbReference>
<dbReference type="PROSITE" id="PS50103">
    <property type="entry name" value="ZF_C3H1"/>
    <property type="match status" value="3"/>
</dbReference>
<reference evidence="10" key="1">
    <citation type="journal article" date="2012" name="Nature">
        <title>A physical, genetic and functional sequence assembly of the barley genome.</title>
        <authorList>
            <consortium name="The International Barley Genome Sequencing Consortium"/>
            <person name="Mayer K.F."/>
            <person name="Waugh R."/>
            <person name="Brown J.W."/>
            <person name="Schulman A."/>
            <person name="Langridge P."/>
            <person name="Platzer M."/>
            <person name="Fincher G.B."/>
            <person name="Muehlbauer G.J."/>
            <person name="Sato K."/>
            <person name="Close T.J."/>
            <person name="Wise R.P."/>
            <person name="Stein N."/>
        </authorList>
    </citation>
    <scope>NUCLEOTIDE SEQUENCE [LARGE SCALE GENOMIC DNA]</scope>
    <source>
        <strain evidence="10">cv. Morex</strain>
    </source>
</reference>
<dbReference type="PANTHER" id="PTHR46156">
    <property type="entry name" value="CCCH ZINGC FINGER"/>
    <property type="match status" value="1"/>
</dbReference>
<feature type="region of interest" description="Disordered" evidence="7">
    <location>
        <begin position="861"/>
        <end position="930"/>
    </location>
</feature>
<evidence type="ECO:0000256" key="5">
    <source>
        <dbReference type="ARBA" id="ARBA00023125"/>
    </source>
</evidence>
<evidence type="ECO:0000259" key="8">
    <source>
        <dbReference type="PROSITE" id="PS50103"/>
    </source>
</evidence>
<feature type="compositionally biased region" description="Basic and acidic residues" evidence="7">
    <location>
        <begin position="897"/>
        <end position="906"/>
    </location>
</feature>
<dbReference type="GO" id="GO:0005634">
    <property type="term" value="C:nucleus"/>
    <property type="evidence" value="ECO:0000318"/>
    <property type="project" value="GO_Central"/>
</dbReference>
<dbReference type="InterPro" id="IPR000571">
    <property type="entry name" value="Znf_CCCH"/>
</dbReference>
<evidence type="ECO:0000313" key="10">
    <source>
        <dbReference type="Proteomes" id="UP000011116"/>
    </source>
</evidence>
<accession>A0A8I6Z8X7</accession>
<feature type="domain" description="C3H1-type" evidence="8">
    <location>
        <begin position="1294"/>
        <end position="1320"/>
    </location>
</feature>
<name>A0A8I6Z8X7_HORVV</name>
<feature type="region of interest" description="Disordered" evidence="7">
    <location>
        <begin position="694"/>
        <end position="805"/>
    </location>
</feature>
<dbReference type="Gene3D" id="4.10.1000.10">
    <property type="entry name" value="Zinc finger, CCCH-type"/>
    <property type="match status" value="2"/>
</dbReference>
<feature type="region of interest" description="Disordered" evidence="7">
    <location>
        <begin position="657"/>
        <end position="679"/>
    </location>
</feature>
<evidence type="ECO:0000256" key="6">
    <source>
        <dbReference type="PROSITE-ProRule" id="PRU00723"/>
    </source>
</evidence>
<feature type="domain" description="C3H1-type" evidence="8">
    <location>
        <begin position="1239"/>
        <end position="1268"/>
    </location>
</feature>
<dbReference type="FunFam" id="4.10.1000.10:FF:000008">
    <property type="entry name" value="zinc finger CCCH domain-containing protein 3"/>
    <property type="match status" value="1"/>
</dbReference>
<feature type="zinc finger region" description="C3H1-type" evidence="6">
    <location>
        <begin position="1239"/>
        <end position="1268"/>
    </location>
</feature>
<dbReference type="EnsemblPlants" id="HORVU.MOREX.r3.7HG0746460.1">
    <property type="protein sequence ID" value="HORVU.MOREX.r3.7HG0746460.1"/>
    <property type="gene ID" value="HORVU.MOREX.r3.7HG0746460"/>
</dbReference>
<keyword evidence="2" id="KW-0677">Repeat</keyword>
<protein>
    <recommendedName>
        <fullName evidence="8">C3H1-type domain-containing protein</fullName>
    </recommendedName>
</protein>
<dbReference type="Gramene" id="HORVU.MOREX.r3.7HG0746460.1">
    <property type="protein sequence ID" value="HORVU.MOREX.r3.7HG0746460.1"/>
    <property type="gene ID" value="HORVU.MOREX.r3.7HG0746460"/>
</dbReference>
<dbReference type="FunFam" id="4.10.1000.10:FF:000022">
    <property type="entry name" value="Zinc finger CCCH domain-containing protein 7"/>
    <property type="match status" value="1"/>
</dbReference>
<keyword evidence="10" id="KW-1185">Reference proteome</keyword>
<evidence type="ECO:0000313" key="9">
    <source>
        <dbReference type="EnsemblPlants" id="HORVU.MOREX.r3.7HG0746460.1"/>
    </source>
</evidence>
<evidence type="ECO:0000256" key="2">
    <source>
        <dbReference type="ARBA" id="ARBA00022737"/>
    </source>
</evidence>
<keyword evidence="1 6" id="KW-0479">Metal-binding</keyword>
<feature type="compositionally biased region" description="Polar residues" evidence="7">
    <location>
        <begin position="657"/>
        <end position="667"/>
    </location>
</feature>
<keyword evidence="3 6" id="KW-0863">Zinc-finger</keyword>
<reference evidence="9" key="2">
    <citation type="submission" date="2020-10" db="EMBL/GenBank/DDBJ databases">
        <authorList>
            <person name="Scholz U."/>
            <person name="Mascher M."/>
            <person name="Fiebig A."/>
        </authorList>
    </citation>
    <scope>NUCLEOTIDE SEQUENCE [LARGE SCALE GENOMIC DNA]</scope>
    <source>
        <strain evidence="9">cv. Morex</strain>
    </source>
</reference>
<sequence length="1505" mass="164707">MVPGDNNAASAIKSMEALAARRSEHLGKANRSGVRNATLVSTNDNYQKEEGEIMSLSGEMSAASASNPVRISDRRAVSSREVSKARKDASEKNTVFMNGVTVNHGASEICGNEDARSEGEGMILTGLGEKSISSLGKTMGTTRMAEVRVSQDAWEEEGRMCMESSEGNVSVAHHVKVFNTRELVVNEDTRDKESQVPLELCQTNTSKTIHHLEAPNTSETIKSKFVGKEVGKSLMGSTERHVATTANSGSTPEFNLAGGTGNSHMEALLNDGTAFNELDAPLEVEGRDFFNLSSSRNVESMNVLPLDDDLMEYSTQDIVLNNGIERGGTAQVAELINLHRGHLSPEIDFPLAHSRESSSVSGNCEQSVPTTLTLGSNFYFSNIESERQLEENHQLLEGQKGFNVSTVTEFDSLVKQKGVADDDSVGIGSQNWLTLPPAVNSIAMSEQFVTNDATVREDGIGLGQSVDNDTSVSQDHDTAQDLERCGSVDAFSSQVNSIRLSVFGSDMPQSDSLAPKEISGDVEKHGEMVLLGLHSISSTNVVDQHDHQMVDIPVGNPTEPAIPAVESIDVMDAELLSPQVSVEPDNTYDSNKGISGDVEKHGEVVLSGLHSISSVNAVDQHDHQMVDIPVGGNPIEPAIPAVESTDVMDTELSPQVSVEPDNNTYESNAEGPVVNSSTKRDLLSSWIESIVSEAKKDHQPCKSTLPSIGLPVLAPKEDSRRAGLDSVGNPVGKSPQMNCTSSMPPKVAPKQANLPSSSREPPRISSNARHKTWHRGDMASSTSLPSSQPSGLPPKQPPRRNDKTQNSYIRKGNALIRNPATGKLSHSSSLDTQSMLNKPVMRRSMNFVRKVDPNDSAARSNFTVERPKTPPLPLHAKSINSTTNLPEQLSKTLPKQHVPETEKEGSAKQLNAGVDTPSIRSAQTPEPSDASKVVYVRPRSNQLVAAQRPCPDDLTKSSMDKVLSLQPPTASDLYFKKRKNQIILSSSSSDGQNTKEIIPAESLNSGENKGVQIASSNNSISGLKERPHKALQTNNMGTSSHVWTLSGQQPQRKGSVGTSYVKTFPRILPWKRKIYYKNFRSSHSQNVSSLRIVRKLLQTKKRDMIYTVSTNGFSIRKSGVLSVGGSSLKWSRSLEKRSQKVNEEATLAVADVEKKRGEKRKRQYLHHTRRNDQYSLSVADNQLRNNNQASSDLRRSSSCNGYVRVSKGNQLVRNPKKVIRMLANEKVRWSLHTVRSRLAKKQQYCQFFTRFGECKKPEGECRYIHDRAKVTICTKFLKGLCSDTSCKLTHKVLPERMQDCSYFLKGLCTNTACPYRHVKVNSNAPACEDFLKGYCADGDECRKKHSYACPVFEATGECPQQSTCKLHHPTKKPIKSKRSRPDTPQNSSWGRYFDTSIRHDSETSKVSSGQDDRQKQQHDVFSGGDFTDFITLDIDGEEGVDEPDNIQSVGVPDSIQSVDVPDSIQSGDAPDSIQLMELDSGDLGAEADDLDALIKPLRIMRTARV</sequence>
<feature type="compositionally biased region" description="Low complexity" evidence="7">
    <location>
        <begin position="780"/>
        <end position="790"/>
    </location>
</feature>
<dbReference type="SMART" id="SM00356">
    <property type="entry name" value="ZnF_C3H1"/>
    <property type="match status" value="5"/>
</dbReference>
<keyword evidence="4 6" id="KW-0862">Zinc</keyword>
<feature type="compositionally biased region" description="Polar residues" evidence="7">
    <location>
        <begin position="878"/>
        <end position="893"/>
    </location>
</feature>
<evidence type="ECO:0000256" key="1">
    <source>
        <dbReference type="ARBA" id="ARBA00022723"/>
    </source>
</evidence>
<reference evidence="9" key="3">
    <citation type="submission" date="2022-01" db="UniProtKB">
        <authorList>
            <consortium name="EnsemblPlants"/>
        </authorList>
    </citation>
    <scope>IDENTIFICATION</scope>
    <source>
        <strain evidence="9">subsp. vulgare</strain>
    </source>
</reference>
<evidence type="ECO:0000256" key="4">
    <source>
        <dbReference type="ARBA" id="ARBA00022833"/>
    </source>
</evidence>
<feature type="region of interest" description="Disordered" evidence="7">
    <location>
        <begin position="1368"/>
        <end position="1424"/>
    </location>
</feature>
<evidence type="ECO:0000256" key="3">
    <source>
        <dbReference type="ARBA" id="ARBA00022771"/>
    </source>
</evidence>
<feature type="compositionally biased region" description="Basic residues" evidence="7">
    <location>
        <begin position="1368"/>
        <end position="1378"/>
    </location>
</feature>
<evidence type="ECO:0000256" key="7">
    <source>
        <dbReference type="SAM" id="MobiDB-lite"/>
    </source>
</evidence>
<dbReference type="GO" id="GO:0003677">
    <property type="term" value="F:DNA binding"/>
    <property type="evidence" value="ECO:0007669"/>
    <property type="project" value="UniProtKB-KW"/>
</dbReference>
<feature type="compositionally biased region" description="Low complexity" evidence="7">
    <location>
        <begin position="755"/>
        <end position="766"/>
    </location>
</feature>
<feature type="domain" description="C3H1-type" evidence="8">
    <location>
        <begin position="1321"/>
        <end position="1348"/>
    </location>
</feature>
<keyword evidence="5" id="KW-0238">DNA-binding</keyword>
<feature type="zinc finger region" description="C3H1-type" evidence="6">
    <location>
        <begin position="1294"/>
        <end position="1320"/>
    </location>
</feature>
<dbReference type="Proteomes" id="UP000011116">
    <property type="component" value="Chromosome 7H"/>
</dbReference>
<feature type="zinc finger region" description="C3H1-type" evidence="6">
    <location>
        <begin position="1321"/>
        <end position="1348"/>
    </location>
</feature>